<proteinExistence type="predicted"/>
<gene>
    <name evidence="1" type="ORF">PPTG_15307</name>
</gene>
<protein>
    <submittedName>
        <fullName evidence="1">Uncharacterized protein</fullName>
    </submittedName>
</protein>
<evidence type="ECO:0000313" key="1">
    <source>
        <dbReference type="EMBL" id="ETN04131.1"/>
    </source>
</evidence>
<organism evidence="1 2">
    <name type="scientific">Phytophthora nicotianae (strain INRA-310)</name>
    <name type="common">Phytophthora parasitica</name>
    <dbReference type="NCBI Taxonomy" id="761204"/>
    <lineage>
        <taxon>Eukaryota</taxon>
        <taxon>Sar</taxon>
        <taxon>Stramenopiles</taxon>
        <taxon>Oomycota</taxon>
        <taxon>Peronosporomycetes</taxon>
        <taxon>Peronosporales</taxon>
        <taxon>Peronosporaceae</taxon>
        <taxon>Phytophthora</taxon>
    </lineage>
</organism>
<accession>W2PU26</accession>
<evidence type="ECO:0000313" key="2">
    <source>
        <dbReference type="Proteomes" id="UP000018817"/>
    </source>
</evidence>
<dbReference type="EMBL" id="KI669606">
    <property type="protein sequence ID" value="ETN04131.1"/>
    <property type="molecule type" value="Genomic_DNA"/>
</dbReference>
<dbReference type="RefSeq" id="XP_008910606.1">
    <property type="nucleotide sequence ID" value="XM_008912358.1"/>
</dbReference>
<reference evidence="2" key="1">
    <citation type="submission" date="2011-12" db="EMBL/GenBank/DDBJ databases">
        <authorList>
            <consortium name="The Broad Institute Genome Sequencing Platform"/>
            <person name="Russ C."/>
            <person name="Tyler B."/>
            <person name="Panabieres F."/>
            <person name="Shan W."/>
            <person name="Tripathy S."/>
            <person name="Grunwald N."/>
            <person name="Machado M."/>
            <person name="Young S.K."/>
            <person name="Zeng Q."/>
            <person name="Gargeya S."/>
            <person name="Fitzgerald M."/>
            <person name="Haas B."/>
            <person name="Abouelleil A."/>
            <person name="Alvarado L."/>
            <person name="Arachchi H.M."/>
            <person name="Berlin A."/>
            <person name="Chapman S.B."/>
            <person name="Gearin G."/>
            <person name="Goldberg J."/>
            <person name="Griggs A."/>
            <person name="Gujja S."/>
            <person name="Hansen M."/>
            <person name="Heiman D."/>
            <person name="Howarth C."/>
            <person name="Larimer J."/>
            <person name="Lui A."/>
            <person name="MacDonald P.J.P."/>
            <person name="McCowen C."/>
            <person name="Montmayeur A."/>
            <person name="Murphy C."/>
            <person name="Neiman D."/>
            <person name="Pearson M."/>
            <person name="Priest M."/>
            <person name="Roberts A."/>
            <person name="Saif S."/>
            <person name="Shea T."/>
            <person name="Sisk P."/>
            <person name="Stolte C."/>
            <person name="Sykes S."/>
            <person name="Wortman J."/>
            <person name="Nusbaum C."/>
            <person name="Birren B."/>
        </authorList>
    </citation>
    <scope>NUCLEOTIDE SEQUENCE [LARGE SCALE GENOMIC DNA]</scope>
    <source>
        <strain evidence="2">INRA-310</strain>
    </source>
</reference>
<dbReference type="AlphaFoldDB" id="W2PU26"/>
<reference evidence="1 2" key="2">
    <citation type="submission" date="2013-11" db="EMBL/GenBank/DDBJ databases">
        <title>The Genome Sequence of Phytophthora parasitica INRA-310.</title>
        <authorList>
            <consortium name="The Broad Institute Genomics Platform"/>
            <person name="Russ C."/>
            <person name="Tyler B."/>
            <person name="Panabieres F."/>
            <person name="Shan W."/>
            <person name="Tripathy S."/>
            <person name="Grunwald N."/>
            <person name="Machado M."/>
            <person name="Johnson C.S."/>
            <person name="Arredondo F."/>
            <person name="Hong C."/>
            <person name="Coffey M."/>
            <person name="Young S.K."/>
            <person name="Zeng Q."/>
            <person name="Gargeya S."/>
            <person name="Fitzgerald M."/>
            <person name="Abouelleil A."/>
            <person name="Alvarado L."/>
            <person name="Chapman S.B."/>
            <person name="Gainer-Dewar J."/>
            <person name="Goldberg J."/>
            <person name="Griggs A."/>
            <person name="Gujja S."/>
            <person name="Hansen M."/>
            <person name="Howarth C."/>
            <person name="Imamovic A."/>
            <person name="Ireland A."/>
            <person name="Larimer J."/>
            <person name="McCowan C."/>
            <person name="Murphy C."/>
            <person name="Pearson M."/>
            <person name="Poon T.W."/>
            <person name="Priest M."/>
            <person name="Roberts A."/>
            <person name="Saif S."/>
            <person name="Shea T."/>
            <person name="Sykes S."/>
            <person name="Wortman J."/>
            <person name="Nusbaum C."/>
            <person name="Birren B."/>
        </authorList>
    </citation>
    <scope>NUCLEOTIDE SEQUENCE [LARGE SCALE GENOMIC DNA]</scope>
    <source>
        <strain evidence="1 2">INRA-310</strain>
    </source>
</reference>
<dbReference type="GeneID" id="20184494"/>
<dbReference type="Proteomes" id="UP000018817">
    <property type="component" value="Unassembled WGS sequence"/>
</dbReference>
<name>W2PU26_PHYN3</name>
<dbReference type="VEuPathDB" id="FungiDB:PPTG_15307"/>
<sequence length="100" mass="12291">MDYWITTQHTCICRICNWYSFGKYWVPQRRWYWAEYSSWCSIHGQPWWIKYREPATILTQTNTEVEIKPQTLYCRIYILEVRLTSTRGEIVGPLQRQNHL</sequence>